<feature type="domain" description="Laminin G" evidence="8">
    <location>
        <begin position="104"/>
        <end position="283"/>
    </location>
</feature>
<dbReference type="InterPro" id="IPR039005">
    <property type="entry name" value="CSPG_rpt"/>
</dbReference>
<feature type="repeat" description="CSPG" evidence="5">
    <location>
        <begin position="1723"/>
        <end position="1815"/>
    </location>
</feature>
<evidence type="ECO:0000313" key="9">
    <source>
        <dbReference type="EMBL" id="KAL2100293.1"/>
    </source>
</evidence>
<gene>
    <name evidence="9" type="ORF">ACEWY4_004687</name>
</gene>
<dbReference type="Gene3D" id="2.60.120.200">
    <property type="match status" value="2"/>
</dbReference>
<feature type="repeat" description="CSPG" evidence="5">
    <location>
        <begin position="1357"/>
        <end position="1447"/>
    </location>
</feature>
<feature type="transmembrane region" description="Helical" evidence="7">
    <location>
        <begin position="2167"/>
        <end position="2190"/>
    </location>
</feature>
<dbReference type="SMART" id="SM00282">
    <property type="entry name" value="LamG"/>
    <property type="match status" value="1"/>
</dbReference>
<feature type="repeat" description="CSPG" evidence="5">
    <location>
        <begin position="444"/>
        <end position="537"/>
    </location>
</feature>
<feature type="compositionally biased region" description="Basic and acidic residues" evidence="6">
    <location>
        <begin position="2100"/>
        <end position="2109"/>
    </location>
</feature>
<dbReference type="CDD" id="cd00110">
    <property type="entry name" value="LamG"/>
    <property type="match status" value="1"/>
</dbReference>
<keyword evidence="10" id="KW-1185">Reference proteome</keyword>
<name>A0ABD1KNA4_9TELE</name>
<feature type="repeat" description="CSPG" evidence="5">
    <location>
        <begin position="1242"/>
        <end position="1333"/>
    </location>
</feature>
<feature type="repeat" description="CSPG" evidence="5">
    <location>
        <begin position="905"/>
        <end position="997"/>
    </location>
</feature>
<evidence type="ECO:0000256" key="7">
    <source>
        <dbReference type="SAM" id="Phobius"/>
    </source>
</evidence>
<feature type="repeat" description="CSPG" evidence="5">
    <location>
        <begin position="1013"/>
        <end position="1103"/>
    </location>
</feature>
<keyword evidence="1" id="KW-0732">Signal</keyword>
<dbReference type="PROSITE" id="PS51854">
    <property type="entry name" value="CSPG"/>
    <property type="match status" value="12"/>
</dbReference>
<evidence type="ECO:0000256" key="5">
    <source>
        <dbReference type="PROSITE-ProRule" id="PRU01201"/>
    </source>
</evidence>
<feature type="repeat" description="CSPG" evidence="5">
    <location>
        <begin position="1832"/>
        <end position="1920"/>
    </location>
</feature>
<keyword evidence="7" id="KW-0812">Transmembrane</keyword>
<feature type="repeat" description="CSPG" evidence="5">
    <location>
        <begin position="1125"/>
        <end position="1224"/>
    </location>
</feature>
<keyword evidence="7" id="KW-1133">Transmembrane helix</keyword>
<feature type="region of interest" description="Disordered" evidence="6">
    <location>
        <begin position="2209"/>
        <end position="2229"/>
    </location>
</feature>
<dbReference type="EMBL" id="JBHFQA010000004">
    <property type="protein sequence ID" value="KAL2100293.1"/>
    <property type="molecule type" value="Genomic_DNA"/>
</dbReference>
<feature type="region of interest" description="Disordered" evidence="6">
    <location>
        <begin position="2096"/>
        <end position="2144"/>
    </location>
</feature>
<keyword evidence="3" id="KW-0325">Glycoprotein</keyword>
<comment type="caution">
    <text evidence="4">Lacks conserved residue(s) required for the propagation of feature annotation.</text>
</comment>
<dbReference type="SUPFAM" id="SSF49899">
    <property type="entry name" value="Concanavalin A-like lectins/glucanases"/>
    <property type="match status" value="2"/>
</dbReference>
<protein>
    <recommendedName>
        <fullName evidence="8">Laminin G domain-containing protein</fullName>
    </recommendedName>
</protein>
<evidence type="ECO:0000313" key="10">
    <source>
        <dbReference type="Proteomes" id="UP001591681"/>
    </source>
</evidence>
<dbReference type="PANTHER" id="PTHR45739:SF12">
    <property type="entry name" value="CHONDROITIN SULFATE PROTEOGLYCAN 4-LIKE ISOFORM X2"/>
    <property type="match status" value="1"/>
</dbReference>
<dbReference type="InterPro" id="IPR001791">
    <property type="entry name" value="Laminin_G"/>
</dbReference>
<feature type="compositionally biased region" description="Basic residues" evidence="6">
    <location>
        <begin position="2110"/>
        <end position="2123"/>
    </location>
</feature>
<sequence length="2300" mass="255124">MELQQDRHHVILTVDKYSQTSVRMPGPDLELSIQEGLFVGGLGGLEKPYLPAGEKTPMGFRGCLDEVLFNQHNLLSSLRPYSGYKRVHEVSLGCSPEFSASADEPISFFSSRAFLALPTWDVPQEGIFECELHRLAEDGIILYTSASEGYHVAIELTSGHVVAVVGAATAKTELRCPLPVGENEWHLVRLHLSTVSVHLVVGEDIENSSLVMPTNALQLSGPLFIGGVDASTRVQAQENGLTSLAGKQARRGSIRGCVRNIRVNAQKMGLPSALVTKDISDGCETKTSFDLFTTPSPVTTTSGNELVNSSRVDCKRGQSFLALENLIVSEGGRAPLGPQHVKMNLDLQSFGIGRHQIMIRVEEQPVHGQLRLDVGSEQEDNTFSLDDLWYGRVMYVHGGSEDPADFFMFSVFGSSKRQQLPACMRGNKLHRFNISVTPSNDAPEISLPEGSLLMLLEESRRQLTTDTLRVTDPDSNSTDLTILLLGNLNTDAGFLEIDSNPGQAIKNFSYLDLEQGKIYYVHTGIKNSRIALRVSDGEKVSNTVVLRVMAVQLEYRVVNNTGVEVTQGGWAVLGSKHLAVQVNVAQQVGEVRYDVVEPPQFGELQRLFSNGEWKHTWIFTQKLLEKERIRYLSTHPGSHPGNVTDSFRFRVTIGSMTTEEMLFSIVVQGVHYKVIKRKMQVDAERRVRLTPQDLQAVPKGMKIPDSELYFLLLSLPKKGNLILDNKVLRVNATFSQKNISDRKLLYEMVDDPLADTRDSFTFLVFSKYSYSANHEFRFVIKSSTQKIVLTNFGLNLMEGASKVITRDDLFSETLTNSEVHYKVTSSTKYGKLMKINLSDSTTNNENISQFSNQDILDGRLIYIHDGSETTYDEFSFLASVISSNDDDTAVKGIFKISIQLDNDEKPVRVVDKVFHVTKNGQRLITVEDLCYRDADSDFDDGQLVYTRRGISVGEIVLTSDTSQKLYQFRQKDMEERRVLFVHNGPSYGRFVLFVSDGRHYVSTILEVLAQDPYIKVTKNTGLVVGKGNGVILTSANVSVSSNLDIRDDQEVAFDLFLPPKHGSLTCKGAAAKKFTLQDIKAGNVVYQHNDGMNLHDFFNFTIRVKGLQLDTSVIVKVFLESHQQPPTVIRNNPIIVEAKKPVKISKKDLEVIHKDNTPSEIVFSLTKPPSSGFLRGSVGEDEPYQGTKERPIQKFTQQDINDGLIQYVHVGSDDTADTFLLDVSNSLTVVSDVMVTMDVIPQHIPLQVSTVTLKEGTSRALTKDIIQVTSAQFSGLNFLYQVIEFPNNGQIENWRFPGVAIPTFTRVQAEHGFIHYVHDGSESLVDNFTLIANDTVLQKHSLPCVVHVNVTPVNDEFPAVTVNRILKVWVGSITEITVDDLNVEDKDSAPEQLEFIVTPPTNGHLALKSAPSRPILNFTQAHILTNQLVFVHSGALSGGFHFQVNDGLNFAERAIFATVARTLVLNLERNLVLKVFPGKLTAITDDNLLVATNDFSDITGNRAINFTVTNPPKLGRLVRVLEDNTTKEISSFTQNMVNDEEVMYEQTDTDAVGWTTKDSFTFTVLSSPASLQPQTFSIEISYENAGLEQRTILLANTGAVVPEGGKVVIDKTKLDASNLLKKVKEPRNYSYEVWYRVTSLPNYGTIVVGDQNLTTDKADFSQVIIDQEGITYVHDDSENLYDGFSFDVWLNRKGTAAQRPQDLSEVVSETFGITVTPVNDQPPVIRTVTPILKVVHGDMVTLTSENLHVEDQDNPPEDIQYTVTSKPETGFLFLNNSRNDSSPAFTQDDVNSGRVHFVQDGELSPGVFNFTVSDGVHQPLSKHLRVEVEQVYISVVNNTGLTIRQGQTTVVFTSKYLAAKTNKRNANITYHVTQQPLYGSIRKDGEQVSQFDQEDLRSAKLSYHMTELTSPQDSFECTVSLPEVNLTAQRVNITVSPLISLSHHVRIPSGIAVKLRSTVIDASELAALTGSDPLFEITSPPKYGKLLKFGQSGSSMSVKSFTFQDVIQGRVAIEENANITGLQGNFTLRNITTIHHLKDSFEFLLRAKNVQPARGEFVFNVVPYNALTRMPVVTVDPSQTTQPPSFNTTIHSVISHHPVSGREHKDPWRPHKHRHKSKGRGRSGGHSTHGKPPVSIMPKTTSGQQTITLTNIPVRVESMPKPALDPLLIILPFLALLLLIIILIILILIFRHRREKRAREEEKRAVQGMAAASHADDQSEPRSPCLGTPERSVAVPSVVVTPVRCRANPDLGGLRGEALVAGMGPFDSPYVLCAWTPVEPDVILEDQASAPTLGRSQYWV</sequence>
<dbReference type="Pfam" id="PF16184">
    <property type="entry name" value="Cadherin_3"/>
    <property type="match status" value="13"/>
</dbReference>
<dbReference type="InterPro" id="IPR013320">
    <property type="entry name" value="ConA-like_dom_sf"/>
</dbReference>
<dbReference type="InterPro" id="IPR051561">
    <property type="entry name" value="FRAS1_ECM"/>
</dbReference>
<feature type="repeat" description="CSPG" evidence="5">
    <location>
        <begin position="785"/>
        <end position="879"/>
    </location>
</feature>
<dbReference type="PROSITE" id="PS50025">
    <property type="entry name" value="LAM_G_DOMAIN"/>
    <property type="match status" value="2"/>
</dbReference>
<comment type="caution">
    <text evidence="9">The sequence shown here is derived from an EMBL/GenBank/DDBJ whole genome shotgun (WGS) entry which is preliminary data.</text>
</comment>
<evidence type="ECO:0000256" key="2">
    <source>
        <dbReference type="ARBA" id="ARBA00022737"/>
    </source>
</evidence>
<evidence type="ECO:0000256" key="1">
    <source>
        <dbReference type="ARBA" id="ARBA00022729"/>
    </source>
</evidence>
<accession>A0ABD1KNA4</accession>
<proteinExistence type="predicted"/>
<evidence type="ECO:0000256" key="4">
    <source>
        <dbReference type="PROSITE-ProRule" id="PRU00122"/>
    </source>
</evidence>
<dbReference type="Pfam" id="PF02210">
    <property type="entry name" value="Laminin_G_2"/>
    <property type="match status" value="2"/>
</dbReference>
<feature type="repeat" description="CSPG" evidence="5">
    <location>
        <begin position="1590"/>
        <end position="1689"/>
    </location>
</feature>
<evidence type="ECO:0000256" key="6">
    <source>
        <dbReference type="SAM" id="MobiDB-lite"/>
    </source>
</evidence>
<dbReference type="PANTHER" id="PTHR45739">
    <property type="entry name" value="MATRIX PROTEIN, PUTATIVE-RELATED"/>
    <property type="match status" value="1"/>
</dbReference>
<organism evidence="9 10">
    <name type="scientific">Coilia grayii</name>
    <name type="common">Gray's grenadier anchovy</name>
    <dbReference type="NCBI Taxonomy" id="363190"/>
    <lineage>
        <taxon>Eukaryota</taxon>
        <taxon>Metazoa</taxon>
        <taxon>Chordata</taxon>
        <taxon>Craniata</taxon>
        <taxon>Vertebrata</taxon>
        <taxon>Euteleostomi</taxon>
        <taxon>Actinopterygii</taxon>
        <taxon>Neopterygii</taxon>
        <taxon>Teleostei</taxon>
        <taxon>Clupei</taxon>
        <taxon>Clupeiformes</taxon>
        <taxon>Clupeoidei</taxon>
        <taxon>Engraulidae</taxon>
        <taxon>Coilinae</taxon>
        <taxon>Coilia</taxon>
    </lineage>
</organism>
<keyword evidence="2" id="KW-0677">Repeat</keyword>
<feature type="repeat" description="CSPG" evidence="5">
    <location>
        <begin position="317"/>
        <end position="412"/>
    </location>
</feature>
<evidence type="ECO:0000259" key="8">
    <source>
        <dbReference type="PROSITE" id="PS50025"/>
    </source>
</evidence>
<feature type="domain" description="Laminin G" evidence="8">
    <location>
        <begin position="1"/>
        <end position="94"/>
    </location>
</feature>
<reference evidence="9 10" key="1">
    <citation type="submission" date="2024-09" db="EMBL/GenBank/DDBJ databases">
        <title>A chromosome-level genome assembly of Gray's grenadier anchovy, Coilia grayii.</title>
        <authorList>
            <person name="Fu Z."/>
        </authorList>
    </citation>
    <scope>NUCLEOTIDE SEQUENCE [LARGE SCALE GENOMIC DNA]</scope>
    <source>
        <strain evidence="9">G4</strain>
        <tissue evidence="9">Muscle</tissue>
    </source>
</reference>
<feature type="repeat" description="CSPG" evidence="5">
    <location>
        <begin position="554"/>
        <end position="652"/>
    </location>
</feature>
<dbReference type="Proteomes" id="UP001591681">
    <property type="component" value="Unassembled WGS sequence"/>
</dbReference>
<evidence type="ECO:0000256" key="3">
    <source>
        <dbReference type="ARBA" id="ARBA00023180"/>
    </source>
</evidence>
<keyword evidence="7" id="KW-0472">Membrane</keyword>